<keyword evidence="8" id="KW-1185">Reference proteome</keyword>
<gene>
    <name evidence="7" type="ORF">V6N12_013484</name>
</gene>
<evidence type="ECO:0000256" key="5">
    <source>
        <dbReference type="PIRNR" id="PIRNR017888"/>
    </source>
</evidence>
<comment type="caution">
    <text evidence="7">The sequence shown here is derived from an EMBL/GenBank/DDBJ whole genome shotgun (WGS) entry which is preliminary data.</text>
</comment>
<proteinExistence type="inferred from homology"/>
<dbReference type="InterPro" id="IPR000086">
    <property type="entry name" value="NUDIX_hydrolase_dom"/>
</dbReference>
<comment type="subcellular location">
    <subcellularLocation>
        <location evidence="5">Nucleus</location>
    </subcellularLocation>
    <text evidence="5">In punctate subnuclear structures localized adjacent to nuclear speckles, called paraspeckles.</text>
</comment>
<dbReference type="Gene3D" id="3.90.79.10">
    <property type="entry name" value="Nucleoside Triphosphate Pyrophosphohydrolase"/>
    <property type="match status" value="1"/>
</dbReference>
<evidence type="ECO:0000259" key="6">
    <source>
        <dbReference type="PROSITE" id="PS51462"/>
    </source>
</evidence>
<keyword evidence="2 5" id="KW-0507">mRNA processing</keyword>
<protein>
    <recommendedName>
        <fullName evidence="5">Pre-mRNA cleavage factor Im 25 kDa subunit</fullName>
    </recommendedName>
</protein>
<keyword evidence="4 5" id="KW-0539">Nucleus</keyword>
<name>A0ABR2C9J6_9ROSI</name>
<comment type="subunit">
    <text evidence="5">Homodimer. Component of the cleavage factor Im (CFIm) complex.</text>
</comment>
<evidence type="ECO:0000256" key="2">
    <source>
        <dbReference type="ARBA" id="ARBA00022664"/>
    </source>
</evidence>
<feature type="domain" description="Nudix hydrolase" evidence="6">
    <location>
        <begin position="46"/>
        <end position="172"/>
    </location>
</feature>
<dbReference type="InterPro" id="IPR015797">
    <property type="entry name" value="NUDIX_hydrolase-like_dom_sf"/>
</dbReference>
<evidence type="ECO:0000256" key="4">
    <source>
        <dbReference type="ARBA" id="ARBA00023242"/>
    </source>
</evidence>
<sequence>MATLPVVYTYPLSNYTFVKKEPKLDKDTTLADRLARMKLMYRQEGMRTSVEAILVVQEHNHPHILILQIGNTFFKLPGGRLRPGENEIEGLKRKLTSKLGPTLPALVPDWKIGECVGMWWRPNFENVMYPYCPPHITRPKECKKLFLVHLSEKDYFAVPTNFKLVAVSLFELYDNPQNFGYVLSSIPQLLSRFKFNAVAT</sequence>
<comment type="similarity">
    <text evidence="1 5">Belongs to the Nudix hydrolase family. CPSF5 subfamily.</text>
</comment>
<evidence type="ECO:0000313" key="8">
    <source>
        <dbReference type="Proteomes" id="UP001472677"/>
    </source>
</evidence>
<keyword evidence="3 5" id="KW-0694">RNA-binding</keyword>
<dbReference type="CDD" id="cd18871">
    <property type="entry name" value="NUDIX_Cfim25_Nudt21"/>
    <property type="match status" value="1"/>
</dbReference>
<dbReference type="SUPFAM" id="SSF55811">
    <property type="entry name" value="Nudix"/>
    <property type="match status" value="1"/>
</dbReference>
<dbReference type="Pfam" id="PF13869">
    <property type="entry name" value="NUDIX_2"/>
    <property type="match status" value="1"/>
</dbReference>
<reference evidence="7 8" key="1">
    <citation type="journal article" date="2024" name="G3 (Bethesda)">
        <title>Genome assembly of Hibiscus sabdariffa L. provides insights into metabolisms of medicinal natural products.</title>
        <authorList>
            <person name="Kim T."/>
        </authorList>
    </citation>
    <scope>NUCLEOTIDE SEQUENCE [LARGE SCALE GENOMIC DNA]</scope>
    <source>
        <strain evidence="7">TK-2024</strain>
        <tissue evidence="7">Old leaves</tissue>
    </source>
</reference>
<dbReference type="PROSITE" id="PS51462">
    <property type="entry name" value="NUDIX"/>
    <property type="match status" value="1"/>
</dbReference>
<evidence type="ECO:0000313" key="7">
    <source>
        <dbReference type="EMBL" id="KAK8516075.1"/>
    </source>
</evidence>
<accession>A0ABR2C9J6</accession>
<dbReference type="PANTHER" id="PTHR13047">
    <property type="entry name" value="PRE-MRNA CLEAVAGE FACTOR IM, 25KD SUBUNIT"/>
    <property type="match status" value="1"/>
</dbReference>
<dbReference type="PIRSF" id="PIRSF017888">
    <property type="entry name" value="CPSF-25"/>
    <property type="match status" value="1"/>
</dbReference>
<organism evidence="7 8">
    <name type="scientific">Hibiscus sabdariffa</name>
    <name type="common">roselle</name>
    <dbReference type="NCBI Taxonomy" id="183260"/>
    <lineage>
        <taxon>Eukaryota</taxon>
        <taxon>Viridiplantae</taxon>
        <taxon>Streptophyta</taxon>
        <taxon>Embryophyta</taxon>
        <taxon>Tracheophyta</taxon>
        <taxon>Spermatophyta</taxon>
        <taxon>Magnoliopsida</taxon>
        <taxon>eudicotyledons</taxon>
        <taxon>Gunneridae</taxon>
        <taxon>Pentapetalae</taxon>
        <taxon>rosids</taxon>
        <taxon>malvids</taxon>
        <taxon>Malvales</taxon>
        <taxon>Malvaceae</taxon>
        <taxon>Malvoideae</taxon>
        <taxon>Hibiscus</taxon>
    </lineage>
</organism>
<dbReference type="Proteomes" id="UP001472677">
    <property type="component" value="Unassembled WGS sequence"/>
</dbReference>
<evidence type="ECO:0000256" key="1">
    <source>
        <dbReference type="ARBA" id="ARBA00009710"/>
    </source>
</evidence>
<dbReference type="EMBL" id="JBBPBM010000060">
    <property type="protein sequence ID" value="KAK8516075.1"/>
    <property type="molecule type" value="Genomic_DNA"/>
</dbReference>
<evidence type="ECO:0000256" key="3">
    <source>
        <dbReference type="ARBA" id="ARBA00022884"/>
    </source>
</evidence>
<dbReference type="InterPro" id="IPR016706">
    <property type="entry name" value="Cleav_polyA_spec_factor_su5"/>
</dbReference>
<comment type="function">
    <text evidence="5">Component of the cleavage factor Im (CFIm) complex that plays a key role in pre-mRNA 3'-processing.</text>
</comment>